<proteinExistence type="predicted"/>
<evidence type="ECO:0000313" key="1">
    <source>
        <dbReference type="EMBL" id="KAH7912781.1"/>
    </source>
</evidence>
<organism evidence="1 2">
    <name type="scientific">Hygrophoropsis aurantiaca</name>
    <dbReference type="NCBI Taxonomy" id="72124"/>
    <lineage>
        <taxon>Eukaryota</taxon>
        <taxon>Fungi</taxon>
        <taxon>Dikarya</taxon>
        <taxon>Basidiomycota</taxon>
        <taxon>Agaricomycotina</taxon>
        <taxon>Agaricomycetes</taxon>
        <taxon>Agaricomycetidae</taxon>
        <taxon>Boletales</taxon>
        <taxon>Coniophorineae</taxon>
        <taxon>Hygrophoropsidaceae</taxon>
        <taxon>Hygrophoropsis</taxon>
    </lineage>
</organism>
<sequence length="488" mass="54212">MDSPTFYRTSFNQPALDRIPFDVLYRIIQLLSITDVARLQMVQIFSQIYAPPDLADSLIAGFEGPSKRSKNTSADMLKQNLVKSAKLARNWAPSQPKPTSTRRIEIDPREWSHDLLFGRWLMFIAGTGNEIRTIDLESAGADAKPVVLYSSDGATISHLYVLSTTSTDGHVLAFAVIKETSKTSSDTLKVLKVVGHAEGQIGFKTIHSQIINWESNFFRPTIGPRLLVIPGEKYASHFEEILCMDVVSNSVHHLPSGPQPADLRIPLHVSFIPCALYLLVLRSFLVAGNACQTTFEVFPLPSIDAIRNPSILNSSHYGECDSYIYDTHLLRDSYFDLYANDQHFTFLYGSVRNIGKAFATAFYGIAKITLCNKYSTDSILFETRELFRQPHGRNLFLRSSVDGSTRGICVSSPSLAALQFMGEGLEHDVDALDFTVTDSFEVTLSSHSIETPSVHSRAVLIGFDGLRGRMVWRTAAINASVLDVIDFA</sequence>
<keyword evidence="2" id="KW-1185">Reference proteome</keyword>
<protein>
    <submittedName>
        <fullName evidence="1">Uncharacterized protein</fullName>
    </submittedName>
</protein>
<dbReference type="Proteomes" id="UP000790377">
    <property type="component" value="Unassembled WGS sequence"/>
</dbReference>
<gene>
    <name evidence="1" type="ORF">BJ138DRAFT_1124892</name>
</gene>
<reference evidence="1" key="1">
    <citation type="journal article" date="2021" name="New Phytol.">
        <title>Evolutionary innovations through gain and loss of genes in the ectomycorrhizal Boletales.</title>
        <authorList>
            <person name="Wu G."/>
            <person name="Miyauchi S."/>
            <person name="Morin E."/>
            <person name="Kuo A."/>
            <person name="Drula E."/>
            <person name="Varga T."/>
            <person name="Kohler A."/>
            <person name="Feng B."/>
            <person name="Cao Y."/>
            <person name="Lipzen A."/>
            <person name="Daum C."/>
            <person name="Hundley H."/>
            <person name="Pangilinan J."/>
            <person name="Johnson J."/>
            <person name="Barry K."/>
            <person name="LaButti K."/>
            <person name="Ng V."/>
            <person name="Ahrendt S."/>
            <person name="Min B."/>
            <person name="Choi I.G."/>
            <person name="Park H."/>
            <person name="Plett J.M."/>
            <person name="Magnuson J."/>
            <person name="Spatafora J.W."/>
            <person name="Nagy L.G."/>
            <person name="Henrissat B."/>
            <person name="Grigoriev I.V."/>
            <person name="Yang Z.L."/>
            <person name="Xu J."/>
            <person name="Martin F.M."/>
        </authorList>
    </citation>
    <scope>NUCLEOTIDE SEQUENCE</scope>
    <source>
        <strain evidence="1">ATCC 28755</strain>
    </source>
</reference>
<comment type="caution">
    <text evidence="1">The sequence shown here is derived from an EMBL/GenBank/DDBJ whole genome shotgun (WGS) entry which is preliminary data.</text>
</comment>
<name>A0ACB8AIH9_9AGAM</name>
<accession>A0ACB8AIH9</accession>
<dbReference type="EMBL" id="MU267643">
    <property type="protein sequence ID" value="KAH7912781.1"/>
    <property type="molecule type" value="Genomic_DNA"/>
</dbReference>
<evidence type="ECO:0000313" key="2">
    <source>
        <dbReference type="Proteomes" id="UP000790377"/>
    </source>
</evidence>